<gene>
    <name evidence="1" type="ORF">Vadar_006451</name>
</gene>
<dbReference type="EMBL" id="CM037155">
    <property type="protein sequence ID" value="KAH7845821.1"/>
    <property type="molecule type" value="Genomic_DNA"/>
</dbReference>
<proteinExistence type="predicted"/>
<protein>
    <submittedName>
        <fullName evidence="1">Uncharacterized protein</fullName>
    </submittedName>
</protein>
<keyword evidence="2" id="KW-1185">Reference proteome</keyword>
<organism evidence="1 2">
    <name type="scientific">Vaccinium darrowii</name>
    <dbReference type="NCBI Taxonomy" id="229202"/>
    <lineage>
        <taxon>Eukaryota</taxon>
        <taxon>Viridiplantae</taxon>
        <taxon>Streptophyta</taxon>
        <taxon>Embryophyta</taxon>
        <taxon>Tracheophyta</taxon>
        <taxon>Spermatophyta</taxon>
        <taxon>Magnoliopsida</taxon>
        <taxon>eudicotyledons</taxon>
        <taxon>Gunneridae</taxon>
        <taxon>Pentapetalae</taxon>
        <taxon>asterids</taxon>
        <taxon>Ericales</taxon>
        <taxon>Ericaceae</taxon>
        <taxon>Vaccinioideae</taxon>
        <taxon>Vaccinieae</taxon>
        <taxon>Vaccinium</taxon>
    </lineage>
</organism>
<reference evidence="1 2" key="1">
    <citation type="journal article" date="2021" name="Hortic Res">
        <title>High-quality reference genome and annotation aids understanding of berry development for evergreen blueberry (Vaccinium darrowii).</title>
        <authorList>
            <person name="Yu J."/>
            <person name="Hulse-Kemp A.M."/>
            <person name="Babiker E."/>
            <person name="Staton M."/>
        </authorList>
    </citation>
    <scope>NUCLEOTIDE SEQUENCE [LARGE SCALE GENOMIC DNA]</scope>
    <source>
        <strain evidence="2">cv. NJ 8807/NJ 8810</strain>
        <tissue evidence="1">Young leaf</tissue>
    </source>
</reference>
<evidence type="ECO:0000313" key="2">
    <source>
        <dbReference type="Proteomes" id="UP000828048"/>
    </source>
</evidence>
<comment type="caution">
    <text evidence="1">The sequence shown here is derived from an EMBL/GenBank/DDBJ whole genome shotgun (WGS) entry which is preliminary data.</text>
</comment>
<name>A0ACB7XX50_9ERIC</name>
<accession>A0ACB7XX50</accession>
<sequence length="299" mass="32872">MAVMSFIIGIIGNIISLLVFASPIRTFRRVVKKKSTENYKGIPYITTLLSTSLWTFYGLLKPNGLLIVTVNAAGAVLQLVYVTLFLIYAPKDIKVKSMKLVGILDVGFLGTVIGVTLLAVPGRLRLTIVGVICAALTIGMYAAPLSSMRSVIKTKSVEYMPFFLSFFLFLNGGVWSVYALLIKDYYIGVPNAIGFVLGSAQVILYTIYSNKSPSTKLEEELDEEEGSAHLVKRAIEMQGLDEDFPKNRSLFKGSSLPKPAFSRQYSFNKIVKTLSLSPYQLHSGPDHEHDVKNGPSTAQ</sequence>
<dbReference type="Proteomes" id="UP000828048">
    <property type="component" value="Chromosome 5"/>
</dbReference>
<evidence type="ECO:0000313" key="1">
    <source>
        <dbReference type="EMBL" id="KAH7845821.1"/>
    </source>
</evidence>